<dbReference type="AlphaFoldDB" id="A0A1N7HB01"/>
<evidence type="ECO:0000259" key="1">
    <source>
        <dbReference type="Pfam" id="PF08279"/>
    </source>
</evidence>
<evidence type="ECO:0000259" key="3">
    <source>
        <dbReference type="Pfam" id="PF25583"/>
    </source>
</evidence>
<dbReference type="Gene3D" id="1.10.10.10">
    <property type="entry name" value="Winged helix-like DNA-binding domain superfamily/Winged helix DNA-binding domain"/>
    <property type="match status" value="1"/>
</dbReference>
<dbReference type="OrthoDB" id="3616433at2"/>
<dbReference type="InterPro" id="IPR026881">
    <property type="entry name" value="WYL_dom"/>
</dbReference>
<feature type="domain" description="WYL" evidence="2">
    <location>
        <begin position="141"/>
        <end position="207"/>
    </location>
</feature>
<dbReference type="InterPro" id="IPR057727">
    <property type="entry name" value="WCX_dom"/>
</dbReference>
<dbReference type="InterPro" id="IPR036390">
    <property type="entry name" value="WH_DNA-bd_sf"/>
</dbReference>
<keyword evidence="4" id="KW-0238">DNA-binding</keyword>
<dbReference type="PANTHER" id="PTHR34580:SF3">
    <property type="entry name" value="PROTEIN PAFB"/>
    <property type="match status" value="1"/>
</dbReference>
<proteinExistence type="predicted"/>
<dbReference type="Proteomes" id="UP000186096">
    <property type="component" value="Unassembled WGS sequence"/>
</dbReference>
<dbReference type="RefSeq" id="WP_076442494.1">
    <property type="nucleotide sequence ID" value="NZ_FTNI01000042.1"/>
</dbReference>
<accession>A0A1N7HB01</accession>
<feature type="domain" description="WCX" evidence="3">
    <location>
        <begin position="284"/>
        <end position="329"/>
    </location>
</feature>
<dbReference type="PANTHER" id="PTHR34580">
    <property type="match status" value="1"/>
</dbReference>
<name>A0A1N7HB01_9ACTN</name>
<evidence type="ECO:0000259" key="2">
    <source>
        <dbReference type="Pfam" id="PF13280"/>
    </source>
</evidence>
<dbReference type="InterPro" id="IPR013196">
    <property type="entry name" value="HTH_11"/>
</dbReference>
<dbReference type="GO" id="GO:0003677">
    <property type="term" value="F:DNA binding"/>
    <property type="evidence" value="ECO:0007669"/>
    <property type="project" value="UniProtKB-KW"/>
</dbReference>
<evidence type="ECO:0000313" key="4">
    <source>
        <dbReference type="EMBL" id="SIS22055.1"/>
    </source>
</evidence>
<dbReference type="STRING" id="58117.SAMN05421833_14217"/>
<dbReference type="InterPro" id="IPR036388">
    <property type="entry name" value="WH-like_DNA-bd_sf"/>
</dbReference>
<reference evidence="5" key="1">
    <citation type="submission" date="2017-01" db="EMBL/GenBank/DDBJ databases">
        <authorList>
            <person name="Varghese N."/>
            <person name="Submissions S."/>
        </authorList>
    </citation>
    <scope>NUCLEOTIDE SEQUENCE [LARGE SCALE GENOMIC DNA]</scope>
    <source>
        <strain evidence="5">ATCC 12950</strain>
    </source>
</reference>
<gene>
    <name evidence="4" type="ORF">SAMN05421833_14217</name>
</gene>
<keyword evidence="5" id="KW-1185">Reference proteome</keyword>
<organism evidence="4 5">
    <name type="scientific">Microbispora rosea</name>
    <dbReference type="NCBI Taxonomy" id="58117"/>
    <lineage>
        <taxon>Bacteria</taxon>
        <taxon>Bacillati</taxon>
        <taxon>Actinomycetota</taxon>
        <taxon>Actinomycetes</taxon>
        <taxon>Streptosporangiales</taxon>
        <taxon>Streptosporangiaceae</taxon>
        <taxon>Microbispora</taxon>
    </lineage>
</organism>
<feature type="domain" description="Helix-turn-helix type 11" evidence="1">
    <location>
        <begin position="5"/>
        <end position="60"/>
    </location>
</feature>
<dbReference type="InterPro" id="IPR051534">
    <property type="entry name" value="CBASS_pafABC_assoc_protein"/>
</dbReference>
<dbReference type="InterPro" id="IPR028349">
    <property type="entry name" value="PafC-like"/>
</dbReference>
<evidence type="ECO:0000313" key="5">
    <source>
        <dbReference type="Proteomes" id="UP000186096"/>
    </source>
</evidence>
<dbReference type="Pfam" id="PF08279">
    <property type="entry name" value="HTH_11"/>
    <property type="match status" value="1"/>
</dbReference>
<dbReference type="EMBL" id="FTNI01000042">
    <property type="protein sequence ID" value="SIS22055.1"/>
    <property type="molecule type" value="Genomic_DNA"/>
</dbReference>
<dbReference type="Pfam" id="PF25583">
    <property type="entry name" value="WCX"/>
    <property type="match status" value="1"/>
</dbReference>
<dbReference type="PROSITE" id="PS52050">
    <property type="entry name" value="WYL"/>
    <property type="match status" value="1"/>
</dbReference>
<sequence length="339" mass="36912">MSTNRVLAFLELLQARPGLTGPELAERLEVDVRTVRRYVRRLEDLGIPLEAERGRYGGYRLMPGYRLPPLMLTGDEAAAVVLGLLAGRRAGLTVGEGAAESALAKIQRVLPDALRDRVAAVEAMVGLTTRSAATSRPSGATLLTLADAARRRLRVRLAYRSFRGQDSERTVDPYGLVFHSGRWYLTGHDHRRGEVRTFRLDRIGRAETTEEEFAAPGEFDAVAHVMESLASVPYRYEVEVVLAMTMEEARRRIPPTVAALAPVDVRAMDGSAVDGSAVDGSAMGGGVRMTGRAERLDGMAQVLAGLGVPFTVVGPPELREEVRALARRLEGWAGQASRR</sequence>
<dbReference type="PIRSF" id="PIRSF016838">
    <property type="entry name" value="PafC"/>
    <property type="match status" value="1"/>
</dbReference>
<dbReference type="Pfam" id="PF13280">
    <property type="entry name" value="WYL"/>
    <property type="match status" value="1"/>
</dbReference>
<protein>
    <submittedName>
        <fullName evidence="4">Predicted DNA-binding transcriptional regulator YafY, contains an HTH and WYL domains</fullName>
    </submittedName>
</protein>
<dbReference type="SUPFAM" id="SSF46785">
    <property type="entry name" value="Winged helix' DNA-binding domain"/>
    <property type="match status" value="1"/>
</dbReference>